<keyword evidence="2" id="KW-1185">Reference proteome</keyword>
<accession>A0A6A4LVQ6</accession>
<evidence type="ECO:0000313" key="2">
    <source>
        <dbReference type="Proteomes" id="UP000428333"/>
    </source>
</evidence>
<protein>
    <submittedName>
        <fullName evidence="1">Uncharacterized protein</fullName>
    </submittedName>
</protein>
<dbReference type="InterPro" id="IPR036770">
    <property type="entry name" value="Ankyrin_rpt-contain_sf"/>
</dbReference>
<dbReference type="EMBL" id="QEFC01001169">
    <property type="protein sequence ID" value="KAE9459499.1"/>
    <property type="molecule type" value="Genomic_DNA"/>
</dbReference>
<dbReference type="Gene3D" id="1.25.40.20">
    <property type="entry name" value="Ankyrin repeat-containing domain"/>
    <property type="match status" value="1"/>
</dbReference>
<feature type="non-terminal residue" evidence="1">
    <location>
        <position position="1"/>
    </location>
</feature>
<dbReference type="AlphaFoldDB" id="A0A6A4LVQ6"/>
<proteinExistence type="predicted"/>
<dbReference type="PANTHER" id="PTHR24177:SF292">
    <property type="entry name" value="ANKYRIN REPEAT FAMILY PROTEIN-RELATED"/>
    <property type="match status" value="1"/>
</dbReference>
<reference evidence="1 2" key="1">
    <citation type="journal article" date="2019" name="Genome Biol. Evol.">
        <title>The Rhododendron genome and chromosomal organization provide insight into shared whole-genome duplications across the heath family (Ericaceae).</title>
        <authorList>
            <person name="Soza V.L."/>
            <person name="Lindsley D."/>
            <person name="Waalkes A."/>
            <person name="Ramage E."/>
            <person name="Patwardhan R.P."/>
            <person name="Burton J.N."/>
            <person name="Adey A."/>
            <person name="Kumar A."/>
            <person name="Qiu R."/>
            <person name="Shendure J."/>
            <person name="Hall B."/>
        </authorList>
    </citation>
    <scope>NUCLEOTIDE SEQUENCE [LARGE SCALE GENOMIC DNA]</scope>
    <source>
        <strain evidence="1">RSF 1966-606</strain>
    </source>
</reference>
<organism evidence="1 2">
    <name type="scientific">Rhododendron williamsianum</name>
    <dbReference type="NCBI Taxonomy" id="262921"/>
    <lineage>
        <taxon>Eukaryota</taxon>
        <taxon>Viridiplantae</taxon>
        <taxon>Streptophyta</taxon>
        <taxon>Embryophyta</taxon>
        <taxon>Tracheophyta</taxon>
        <taxon>Spermatophyta</taxon>
        <taxon>Magnoliopsida</taxon>
        <taxon>eudicotyledons</taxon>
        <taxon>Gunneridae</taxon>
        <taxon>Pentapetalae</taxon>
        <taxon>asterids</taxon>
        <taxon>Ericales</taxon>
        <taxon>Ericaceae</taxon>
        <taxon>Ericoideae</taxon>
        <taxon>Rhodoreae</taxon>
        <taxon>Rhododendron</taxon>
    </lineage>
</organism>
<evidence type="ECO:0000313" key="1">
    <source>
        <dbReference type="EMBL" id="KAE9459499.1"/>
    </source>
</evidence>
<comment type="caution">
    <text evidence="1">The sequence shown here is derived from an EMBL/GenBank/DDBJ whole genome shotgun (WGS) entry which is preliminary data.</text>
</comment>
<dbReference type="PANTHER" id="PTHR24177">
    <property type="entry name" value="CASKIN"/>
    <property type="match status" value="1"/>
</dbReference>
<gene>
    <name evidence="1" type="ORF">C3L33_08618</name>
</gene>
<dbReference type="SUPFAM" id="SSF48403">
    <property type="entry name" value="Ankyrin repeat"/>
    <property type="match status" value="1"/>
</dbReference>
<dbReference type="GO" id="GO:0016020">
    <property type="term" value="C:membrane"/>
    <property type="evidence" value="ECO:0007669"/>
    <property type="project" value="TreeGrafter"/>
</dbReference>
<dbReference type="Proteomes" id="UP000428333">
    <property type="component" value="Linkage Group LG05"/>
</dbReference>
<sequence>MVDRDWQKDRCRGRNSWKLGEGDGSGYHILAKTIFRCTLSYICCPGLWKVADVLAPQIKHIRETKLMHHQTLELVRFFCREIAKLHTDKAMSKLLTPFLTAARFGIHEVVEEIMIAFPDVIYQAYEEGHTALHLAVINRHENIYNLTYQMRYDCKQYLSILRDNDGNCVLHLAGKLAPKHRLNLVSGAALQMQRELQWYKVTCYSLSTVL</sequence>
<dbReference type="OrthoDB" id="1925304at2759"/>
<name>A0A6A4LVQ6_9ERIC</name>